<dbReference type="Gene3D" id="2.120.10.30">
    <property type="entry name" value="TolB, C-terminal domain"/>
    <property type="match status" value="2"/>
</dbReference>
<name>A0A1W6ZMD6_9HYPH</name>
<protein>
    <submittedName>
        <fullName evidence="1">Uncharacterized protein</fullName>
    </submittedName>
</protein>
<dbReference type="PANTHER" id="PTHR24104:SF50">
    <property type="entry name" value="SMP-30_GLUCONOLACTONASE_LRE-LIKE REGION DOMAIN-CONTAINING PROTEIN"/>
    <property type="match status" value="1"/>
</dbReference>
<dbReference type="SUPFAM" id="SSF101898">
    <property type="entry name" value="NHL repeat"/>
    <property type="match status" value="1"/>
</dbReference>
<dbReference type="Proteomes" id="UP000194137">
    <property type="component" value="Chromosome"/>
</dbReference>
<dbReference type="PANTHER" id="PTHR24104">
    <property type="entry name" value="E3 UBIQUITIN-PROTEIN LIGASE NHLRC1-RELATED"/>
    <property type="match status" value="1"/>
</dbReference>
<proteinExistence type="predicted"/>
<evidence type="ECO:0000313" key="1">
    <source>
        <dbReference type="EMBL" id="ARP98290.1"/>
    </source>
</evidence>
<sequence>MTTRIRFGFLVALGAVAFASESSAQERSGIWIEGQVQAGGGPLANSTVTLWAASAAEPRQIAQARANSDGHFKVGSQETPGTDVSLYVVAKGGEAAANKGAGNNAATSLLAVLGNRPPAKIVVNEMTTIASVWTHAQFLSGTAIKGHALGLRIAAGNVPHFVDLQTGGWGTTIQDALNGGQTPTMANFATLADVMAGCATQVAADACNKFFAAATPPTGAAPSDTLTAAQSIARYPWYKPERLFALVAEFYPMPAGKNLRPVPFMPYLAHAPSAWVLPLKFDGGGYRAGGKAMFDSEGNLWVGDNFSTGWQGTDALWQGNATKFDPNAKPLSPITTGFTGGGMEGGTFGTAIDAKDNVWFTTYGSKAIVVFDKHGKPLTPPEGITFGGRLGLMQGIIVTPSGDVWALGVEKNQLVHFPKGELSAGRIVCEGDKEEPCKSFDAPFHLAIDQQDRIWVSNSGLPHVTRFPASDPTKAENFKTGMNNSGLNIDSQGNVWIANRFGTGLLAMAHLVDMGIRSKTEGFLAAMDYLTKTMSEQKGGAHGGSVTLLRPDGSSFPGAPFKGGGIPAPWAVAVDGNDNVWVSNFNSASSPIVQLCGMRTENCPPGFKTGEQISPPGGYVGGGLQMLTDVAVDPAGNVWAMNNWQDIGSCMGSPNEALSTRCGGQGVVIFFGMAKPVRAPQIGPAQRL</sequence>
<dbReference type="GO" id="GO:0061630">
    <property type="term" value="F:ubiquitin protein ligase activity"/>
    <property type="evidence" value="ECO:0007669"/>
    <property type="project" value="TreeGrafter"/>
</dbReference>
<dbReference type="GO" id="GO:0043161">
    <property type="term" value="P:proteasome-mediated ubiquitin-dependent protein catabolic process"/>
    <property type="evidence" value="ECO:0007669"/>
    <property type="project" value="TreeGrafter"/>
</dbReference>
<dbReference type="InterPro" id="IPR050952">
    <property type="entry name" value="TRIM-NHL_E3_ligases"/>
</dbReference>
<dbReference type="InterPro" id="IPR011042">
    <property type="entry name" value="6-blade_b-propeller_TolB-like"/>
</dbReference>
<gene>
    <name evidence="1" type="ORF">CAK95_03695</name>
</gene>
<organism evidence="1 2">
    <name type="scientific">Pseudorhodoplanes sinuspersici</name>
    <dbReference type="NCBI Taxonomy" id="1235591"/>
    <lineage>
        <taxon>Bacteria</taxon>
        <taxon>Pseudomonadati</taxon>
        <taxon>Pseudomonadota</taxon>
        <taxon>Alphaproteobacteria</taxon>
        <taxon>Hyphomicrobiales</taxon>
        <taxon>Pseudorhodoplanes</taxon>
    </lineage>
</organism>
<reference evidence="1 2" key="1">
    <citation type="submission" date="2017-05" db="EMBL/GenBank/DDBJ databases">
        <title>Full genome sequence of Pseudorhodoplanes sinuspersici.</title>
        <authorList>
            <person name="Dastgheib S.M.M."/>
            <person name="Shavandi M."/>
            <person name="Tirandaz H."/>
        </authorList>
    </citation>
    <scope>NUCLEOTIDE SEQUENCE [LARGE SCALE GENOMIC DNA]</scope>
    <source>
        <strain evidence="1 2">RIPI110</strain>
    </source>
</reference>
<evidence type="ECO:0000313" key="2">
    <source>
        <dbReference type="Proteomes" id="UP000194137"/>
    </source>
</evidence>
<dbReference type="KEGG" id="psin:CAK95_03695"/>
<dbReference type="EMBL" id="CP021112">
    <property type="protein sequence ID" value="ARP98290.1"/>
    <property type="molecule type" value="Genomic_DNA"/>
</dbReference>
<dbReference type="GO" id="GO:0000209">
    <property type="term" value="P:protein polyubiquitination"/>
    <property type="evidence" value="ECO:0007669"/>
    <property type="project" value="TreeGrafter"/>
</dbReference>
<accession>A0A1W6ZMD6</accession>
<keyword evidence="2" id="KW-1185">Reference proteome</keyword>
<dbReference type="AlphaFoldDB" id="A0A1W6ZMD6"/>